<dbReference type="AlphaFoldDB" id="A0A0G0VDX6"/>
<dbReference type="InterPro" id="IPR051797">
    <property type="entry name" value="TrmB-like"/>
</dbReference>
<evidence type="ECO:0000313" key="2">
    <source>
        <dbReference type="EMBL" id="KKR97861.1"/>
    </source>
</evidence>
<dbReference type="Gene3D" id="1.10.10.10">
    <property type="entry name" value="Winged helix-like DNA-binding domain superfamily/Winged helix DNA-binding domain"/>
    <property type="match status" value="1"/>
</dbReference>
<dbReference type="PANTHER" id="PTHR34293:SF1">
    <property type="entry name" value="HTH-TYPE TRANSCRIPTIONAL REGULATOR TRMBL2"/>
    <property type="match status" value="1"/>
</dbReference>
<dbReference type="SUPFAM" id="SSF46785">
    <property type="entry name" value="Winged helix' DNA-binding domain"/>
    <property type="match status" value="1"/>
</dbReference>
<dbReference type="PANTHER" id="PTHR34293">
    <property type="entry name" value="HTH-TYPE TRANSCRIPTIONAL REGULATOR TRMBL2"/>
    <property type="match status" value="1"/>
</dbReference>
<dbReference type="InterPro" id="IPR036388">
    <property type="entry name" value="WH-like_DNA-bd_sf"/>
</dbReference>
<organism evidence="2 3">
    <name type="scientific">Candidatus Uhrbacteria bacterium GW2011_GWC1_41_20</name>
    <dbReference type="NCBI Taxonomy" id="1618983"/>
    <lineage>
        <taxon>Bacteria</taxon>
        <taxon>Candidatus Uhriibacteriota</taxon>
    </lineage>
</organism>
<dbReference type="Pfam" id="PF01978">
    <property type="entry name" value="TrmB"/>
    <property type="match status" value="1"/>
</dbReference>
<evidence type="ECO:0000259" key="1">
    <source>
        <dbReference type="Pfam" id="PF01978"/>
    </source>
</evidence>
<dbReference type="InterPro" id="IPR036390">
    <property type="entry name" value="WH_DNA-bd_sf"/>
</dbReference>
<dbReference type="Proteomes" id="UP000033930">
    <property type="component" value="Unassembled WGS sequence"/>
</dbReference>
<dbReference type="EMBL" id="LCAW01000023">
    <property type="protein sequence ID" value="KKR97861.1"/>
    <property type="molecule type" value="Genomic_DNA"/>
</dbReference>
<proteinExistence type="predicted"/>
<evidence type="ECO:0000313" key="3">
    <source>
        <dbReference type="Proteomes" id="UP000033930"/>
    </source>
</evidence>
<comment type="caution">
    <text evidence="2">The sequence shown here is derived from an EMBL/GenBank/DDBJ whole genome shotgun (WGS) entry which is preliminary data.</text>
</comment>
<dbReference type="InterPro" id="IPR002831">
    <property type="entry name" value="Tscrpt_reg_TrmB_N"/>
</dbReference>
<protein>
    <submittedName>
        <fullName evidence="2">Transcriptional regulator, TrmB</fullName>
    </submittedName>
</protein>
<sequence length="270" mass="31186">MQDDKLIKQISSIGLSDKSAIVYATLLNLGGAYPSKIAEYSKLNRSTTYKILIDLSIKGLINESRKHNKLYYQIEKPEKLLNYTKKQITLSEDRYEKAIKLIPELEGLFSITTNKPVIRFYEGVDGIIEIYKDHINVQKPYEMLAFSNTAQIIDFLPKKFAQEYIKVKNRLEITSRGIVPDTEIDKKYNEIMYSNVKEKIKVDLIYIPADIFPYKSEITLYGQNKVSIQNFSKEHPVGVIIEDATLYNMMLMIFELSWAGAKSLYPNINK</sequence>
<accession>A0A0G0VDX6</accession>
<reference evidence="2 3" key="1">
    <citation type="journal article" date="2015" name="Nature">
        <title>rRNA introns, odd ribosomes, and small enigmatic genomes across a large radiation of phyla.</title>
        <authorList>
            <person name="Brown C.T."/>
            <person name="Hug L.A."/>
            <person name="Thomas B.C."/>
            <person name="Sharon I."/>
            <person name="Castelle C.J."/>
            <person name="Singh A."/>
            <person name="Wilkins M.J."/>
            <person name="Williams K.H."/>
            <person name="Banfield J.F."/>
        </authorList>
    </citation>
    <scope>NUCLEOTIDE SEQUENCE [LARGE SCALE GENOMIC DNA]</scope>
</reference>
<feature type="domain" description="Transcription regulator TrmB N-terminal" evidence="1">
    <location>
        <begin position="12"/>
        <end position="74"/>
    </location>
</feature>
<name>A0A0G0VDX6_9BACT</name>
<gene>
    <name evidence="2" type="ORF">UU50_C0023G0007</name>
</gene>